<reference evidence="1 2" key="1">
    <citation type="submission" date="2009-08" db="EMBL/GenBank/DDBJ databases">
        <authorList>
            <person name="Muzny D."/>
            <person name="Qin X."/>
            <person name="Deng J."/>
            <person name="Jiang H."/>
            <person name="Liu Y."/>
            <person name="Qu J."/>
            <person name="Song X.-Z."/>
            <person name="Zhang L."/>
            <person name="Thornton R."/>
            <person name="Coyle M."/>
            <person name="Francisco L."/>
            <person name="Jackson L."/>
            <person name="Javaid M."/>
            <person name="Korchina V."/>
            <person name="Kovar C."/>
            <person name="Mata R."/>
            <person name="Mathew T."/>
            <person name="Ngo R."/>
            <person name="Nguyen L."/>
            <person name="Nguyen N."/>
            <person name="Okwuonu G."/>
            <person name="Ongeri F."/>
            <person name="Pham C."/>
            <person name="Simmons D."/>
            <person name="Wilczek-Boney K."/>
            <person name="Hale W."/>
            <person name="Jakkamsetti A."/>
            <person name="Pham P."/>
            <person name="Ruth R."/>
            <person name="San Lucas F."/>
            <person name="Warren J."/>
            <person name="Zhang J."/>
            <person name="Zhao Z."/>
            <person name="Zhou C."/>
            <person name="Zhu D."/>
            <person name="Lee S."/>
            <person name="Bess C."/>
            <person name="Blankenburg K."/>
            <person name="Forbes L."/>
            <person name="Fu Q."/>
            <person name="Gubbala S."/>
            <person name="Hirani K."/>
            <person name="Jayaseelan J.C."/>
            <person name="Lara F."/>
            <person name="Munidasa M."/>
            <person name="Palculict T."/>
            <person name="Patil S."/>
            <person name="Pu L.-L."/>
            <person name="Saada N."/>
            <person name="Tang L."/>
            <person name="Weissenberger G."/>
            <person name="Zhu Y."/>
            <person name="Hemphill L."/>
            <person name="Shang Y."/>
            <person name="Youmans B."/>
            <person name="Ayvaz T."/>
            <person name="Ross M."/>
            <person name="Santibanez J."/>
            <person name="Aqrawi P."/>
            <person name="Gross S."/>
            <person name="Joshi V."/>
            <person name="Fowler G."/>
            <person name="Nazareth L."/>
            <person name="Reid J."/>
            <person name="Worley K."/>
            <person name="Petrosino J."/>
            <person name="Highlander S."/>
            <person name="Gibbs R."/>
        </authorList>
    </citation>
    <scope>NUCLEOTIDE SEQUENCE [LARGE SCALE GENOMIC DNA]</scope>
    <source>
        <strain evidence="1 2">ATCC 49175</strain>
    </source>
</reference>
<dbReference type="HOGENOM" id="CLU_2825057_0_0_9"/>
<proteinExistence type="predicted"/>
<accession>C8NII2</accession>
<organism evidence="1 2">
    <name type="scientific">Granulicatella adiacens ATCC 49175</name>
    <dbReference type="NCBI Taxonomy" id="638301"/>
    <lineage>
        <taxon>Bacteria</taxon>
        <taxon>Bacillati</taxon>
        <taxon>Bacillota</taxon>
        <taxon>Bacilli</taxon>
        <taxon>Lactobacillales</taxon>
        <taxon>Carnobacteriaceae</taxon>
        <taxon>Granulicatella</taxon>
    </lineage>
</organism>
<dbReference type="AlphaFoldDB" id="C8NII2"/>
<gene>
    <name evidence="1" type="ORF">HMPREF0444_1727</name>
</gene>
<dbReference type="EMBL" id="ACKZ01000029">
    <property type="protein sequence ID" value="EEW36379.1"/>
    <property type="molecule type" value="Genomic_DNA"/>
</dbReference>
<evidence type="ECO:0000313" key="2">
    <source>
        <dbReference type="Proteomes" id="UP000005926"/>
    </source>
</evidence>
<name>C8NII2_9LACT</name>
<comment type="caution">
    <text evidence="1">The sequence shown here is derived from an EMBL/GenBank/DDBJ whole genome shotgun (WGS) entry which is preliminary data.</text>
</comment>
<dbReference type="Proteomes" id="UP000005926">
    <property type="component" value="Unassembled WGS sequence"/>
</dbReference>
<keyword evidence="2" id="KW-1185">Reference proteome</keyword>
<sequence>MAHLEDSHFRNFFATALYTRNRLFIQKDIRALLPVAEEALKAFHGNENDYVKHAQFLVKKYKTYGL</sequence>
<evidence type="ECO:0000313" key="1">
    <source>
        <dbReference type="EMBL" id="EEW36379.1"/>
    </source>
</evidence>
<dbReference type="STRING" id="638301.HMPREF0444_1727"/>
<protein>
    <submittedName>
        <fullName evidence="1">Uncharacterized protein</fullName>
    </submittedName>
</protein>